<keyword evidence="2 8" id="KW-0812">Transmembrane</keyword>
<dbReference type="Gene3D" id="1.20.1110.10">
    <property type="entry name" value="Calcium-transporting ATPase, transmembrane domain"/>
    <property type="match status" value="2"/>
</dbReference>
<keyword evidence="7 8" id="KW-0472">Membrane</keyword>
<feature type="transmembrane region" description="Helical" evidence="8">
    <location>
        <begin position="1213"/>
        <end position="1236"/>
    </location>
</feature>
<feature type="transmembrane region" description="Helical" evidence="8">
    <location>
        <begin position="335"/>
        <end position="360"/>
    </location>
</feature>
<feature type="transmembrane region" description="Helical" evidence="8">
    <location>
        <begin position="221"/>
        <end position="241"/>
    </location>
</feature>
<keyword evidence="12" id="KW-1185">Reference proteome</keyword>
<dbReference type="Gene3D" id="3.40.50.1000">
    <property type="entry name" value="HAD superfamily/HAD-like"/>
    <property type="match status" value="1"/>
</dbReference>
<evidence type="ECO:0000256" key="4">
    <source>
        <dbReference type="ARBA" id="ARBA00022840"/>
    </source>
</evidence>
<dbReference type="PANTHER" id="PTHR43294:SF20">
    <property type="entry name" value="P-TYPE ATPASE"/>
    <property type="match status" value="1"/>
</dbReference>
<comment type="caution">
    <text evidence="11">The sequence shown here is derived from an EMBL/GenBank/DDBJ whole genome shotgun (WGS) entry which is preliminary data.</text>
</comment>
<feature type="domain" description="Cation-transporting P-type ATPase N-terminal" evidence="10">
    <location>
        <begin position="289"/>
        <end position="363"/>
    </location>
</feature>
<dbReference type="Pfam" id="PF00122">
    <property type="entry name" value="E1-E2_ATPase"/>
    <property type="match status" value="2"/>
</dbReference>
<dbReference type="Pfam" id="PF13246">
    <property type="entry name" value="Cation_ATPase"/>
    <property type="match status" value="1"/>
</dbReference>
<dbReference type="PRINTS" id="PR00119">
    <property type="entry name" value="CATATPASE"/>
</dbReference>
<dbReference type="InterPro" id="IPR044492">
    <property type="entry name" value="P_typ_ATPase_HD_dom"/>
</dbReference>
<dbReference type="SFLD" id="SFLDS00003">
    <property type="entry name" value="Haloacid_Dehalogenase"/>
    <property type="match status" value="1"/>
</dbReference>
<keyword evidence="3" id="KW-0547">Nucleotide-binding</keyword>
<evidence type="ECO:0000313" key="11">
    <source>
        <dbReference type="EMBL" id="CAK9083272.1"/>
    </source>
</evidence>
<protein>
    <submittedName>
        <fullName evidence="11">Calcium-transporting ATPase 1 (BACCA1)</fullName>
    </submittedName>
</protein>
<dbReference type="InterPro" id="IPR018303">
    <property type="entry name" value="ATPase_P-typ_P_site"/>
</dbReference>
<feature type="transmembrane region" description="Helical" evidence="8">
    <location>
        <begin position="372"/>
        <end position="394"/>
    </location>
</feature>
<dbReference type="InterPro" id="IPR036412">
    <property type="entry name" value="HAD-like_sf"/>
</dbReference>
<dbReference type="SFLD" id="SFLDG00002">
    <property type="entry name" value="C1.7:_P-type_atpase_like"/>
    <property type="match status" value="1"/>
</dbReference>
<evidence type="ECO:0000256" key="9">
    <source>
        <dbReference type="SAM" id="SignalP"/>
    </source>
</evidence>
<dbReference type="PROSITE" id="PS00154">
    <property type="entry name" value="ATPASE_E1_E2"/>
    <property type="match status" value="1"/>
</dbReference>
<comment type="subcellular location">
    <subcellularLocation>
        <location evidence="1">Membrane</location>
        <topology evidence="1">Multi-pass membrane protein</topology>
    </subcellularLocation>
</comment>
<dbReference type="Pfam" id="PF00689">
    <property type="entry name" value="Cation_ATPase_C"/>
    <property type="match status" value="1"/>
</dbReference>
<name>A0ABP0Q5K2_9DINO</name>
<dbReference type="PANTHER" id="PTHR43294">
    <property type="entry name" value="SODIUM/POTASSIUM-TRANSPORTING ATPASE SUBUNIT ALPHA"/>
    <property type="match status" value="1"/>
</dbReference>
<dbReference type="NCBIfam" id="TIGR01494">
    <property type="entry name" value="ATPase_P-type"/>
    <property type="match status" value="2"/>
</dbReference>
<evidence type="ECO:0000313" key="12">
    <source>
        <dbReference type="Proteomes" id="UP001642464"/>
    </source>
</evidence>
<keyword evidence="4" id="KW-0067">ATP-binding</keyword>
<evidence type="ECO:0000256" key="2">
    <source>
        <dbReference type="ARBA" id="ARBA00022692"/>
    </source>
</evidence>
<organism evidence="11 12">
    <name type="scientific">Durusdinium trenchii</name>
    <dbReference type="NCBI Taxonomy" id="1381693"/>
    <lineage>
        <taxon>Eukaryota</taxon>
        <taxon>Sar</taxon>
        <taxon>Alveolata</taxon>
        <taxon>Dinophyceae</taxon>
        <taxon>Suessiales</taxon>
        <taxon>Symbiodiniaceae</taxon>
        <taxon>Durusdinium</taxon>
    </lineage>
</organism>
<feature type="chain" id="PRO_5046570134" evidence="9">
    <location>
        <begin position="23"/>
        <end position="1478"/>
    </location>
</feature>
<dbReference type="SUPFAM" id="SSF81660">
    <property type="entry name" value="Metal cation-transporting ATPase, ATP-binding domain N"/>
    <property type="match status" value="1"/>
</dbReference>
<dbReference type="EMBL" id="CAXAMM010039040">
    <property type="protein sequence ID" value="CAK9083272.1"/>
    <property type="molecule type" value="Genomic_DNA"/>
</dbReference>
<dbReference type="InterPro" id="IPR059000">
    <property type="entry name" value="ATPase_P-type_domA"/>
</dbReference>
<dbReference type="Pfam" id="PF00690">
    <property type="entry name" value="Cation_ATPase_N"/>
    <property type="match status" value="1"/>
</dbReference>
<dbReference type="SUPFAM" id="SSF81653">
    <property type="entry name" value="Calcium ATPase, transduction domain A"/>
    <property type="match status" value="1"/>
</dbReference>
<dbReference type="Gene3D" id="2.70.150.10">
    <property type="entry name" value="Calcium-transporting ATPase, cytoplasmic transduction domain A"/>
    <property type="match status" value="1"/>
</dbReference>
<feature type="transmembrane region" description="Helical" evidence="8">
    <location>
        <begin position="1421"/>
        <end position="1444"/>
    </location>
</feature>
<dbReference type="SMART" id="SM00831">
    <property type="entry name" value="Cation_ATPase_N"/>
    <property type="match status" value="1"/>
</dbReference>
<reference evidence="11 12" key="1">
    <citation type="submission" date="2024-02" db="EMBL/GenBank/DDBJ databases">
        <authorList>
            <person name="Chen Y."/>
            <person name="Shah S."/>
            <person name="Dougan E. K."/>
            <person name="Thang M."/>
            <person name="Chan C."/>
        </authorList>
    </citation>
    <scope>NUCLEOTIDE SEQUENCE [LARGE SCALE GENOMIC DNA]</scope>
</reference>
<evidence type="ECO:0000256" key="3">
    <source>
        <dbReference type="ARBA" id="ARBA00022741"/>
    </source>
</evidence>
<feature type="transmembrane region" description="Helical" evidence="8">
    <location>
        <begin position="1282"/>
        <end position="1308"/>
    </location>
</feature>
<keyword evidence="5" id="KW-1278">Translocase</keyword>
<dbReference type="InterPro" id="IPR004014">
    <property type="entry name" value="ATPase_P-typ_cation-transptr_N"/>
</dbReference>
<feature type="transmembrane region" description="Helical" evidence="8">
    <location>
        <begin position="703"/>
        <end position="725"/>
    </location>
</feature>
<dbReference type="InterPro" id="IPR023214">
    <property type="entry name" value="HAD_sf"/>
</dbReference>
<evidence type="ECO:0000256" key="6">
    <source>
        <dbReference type="ARBA" id="ARBA00022989"/>
    </source>
</evidence>
<dbReference type="InterPro" id="IPR008250">
    <property type="entry name" value="ATPase_P-typ_transduc_dom_A_sf"/>
</dbReference>
<dbReference type="InterPro" id="IPR006068">
    <property type="entry name" value="ATPase_P-typ_cation-transptr_C"/>
</dbReference>
<evidence type="ECO:0000256" key="5">
    <source>
        <dbReference type="ARBA" id="ARBA00022967"/>
    </source>
</evidence>
<sequence length="1478" mass="159819">MLLCAAAALCFLQSAFVGPTKAEATRDCQGSSGPVGAGEGTQENGRFVWQRSEGYRYYIPQMLFSAQLLEVSQDAAKLAVAGAVLATPEAAHARLPEDAGRVSQQPNVCSKMVELAPRGLRELVMGSANVLNETPGTDGMAIDPNPSARLPWASAEALEWSCVAAKPEQSSYEDVGDVDGKTEEVGEDAGVEDGQDLSRNVEELQEHGELRPFAALRMAPLFAGVALLAVVDSFNALPLPLRQSNLLRKPWQPSMQRGQNQGLALSRRISSHSDLARQVSMVSSFHGDKVEDLQPEHICAILKTDPNRGLSVDKAEERLKKDGPNQLTQEPRLGLVMLFLLQLTSFIIILLIIAAIASIVVNATNEGSREEILSYTTGMAIFVLVILNAGIAAYTEHQAGNALDALAKLSQPEVSVLRGGEQVSIPTVDVVRGDIIILETGDVVPADLRLITAQDLTWFSGPLHFLVAEIRALWHFVRLRKVDEKALTGEPDDVPKNTKIKEQTKLTPENMVFSGCPVANGKCKGVVVATGMDTRIGDIAKMMASEDQEAEGGLAPAFGALGGGRFFSAYEGQEVTDDQLVKKSNDWAIEETNFCLGRTSFVRYKETDDLARRTKHLMDCQLNKQHTRLRDGTVIPYTALFLDDMIDRPGPCHIFTEQPLLKWTWDETYDEAYEKPKGGGGWCSCLPKSAENKTPLQENIESLGARIGVLAILICAIVFVIGLAIGTKDTLLPTGDPEYPENPSWIYMILIAVTLAVAAIPEGIPLCVTISLAIGCQEMVQKNVQVRKIAAVETLGSASVICSDKTGTLTEGKMTMTKMWSAGAEYNVTGQGFDPTKGAIFRSGVVMPPGTNSNRDPGVRSTLLAALLCCDTELFCEDATSGEKTWQYRGNSSEAPIVVAARKAQVAPKEGERYRRLLTIPFSSSRKMMLTVTDVAGRVELCPNGMPLPPQTTAFTVCKGAPNWIIQNCTSILREDGTVAPLSEVEKQQINARVVDAYSDLALRVLAVAVGCIQQPPLDLESEDTSGLTLAGLVASMDPDREGVQASVVAARGAGIRVVMITGDYLKTAIAIARRVDILQDEDNVAYSAVDCNSLRPADDQYLSDEKIDEMTSRVRVFARAKPADKLEIVKSLQRQGLVCAMHLGLVCAVGGTGDGVNDAPALHEARIGVAMGLQGTEVAKGAAEMVLTDDNFTSIVKAVEKGRAIYAGIQKFVAFIMSVHIAEVIQIFFCVVVSMPLMRTPLQILFLILVTDLPPSIALGMEPGERNILEQPPRPKQEPIVLGWMWVSICLNGLILSAVIIGIYVVALQHYLGVVFLSEILTLKSTGGAGGGAGASQAELDEIDQNLARARTVAFISLVFCENVRAYICRSFSEPVWVDLFTNPVMQKAVLMAQVAMLCAVLIPFFSTEILGLDGLSIGWWGWLFSLVGPAATLVLCELCKLLTKWQMKRYQRQLKFQSDEGRRRDALLGPGCGDGG</sequence>
<keyword evidence="9" id="KW-0732">Signal</keyword>
<gene>
    <name evidence="11" type="ORF">SCF082_LOCUS39539</name>
</gene>
<feature type="transmembrane region" description="Helical" evidence="8">
    <location>
        <begin position="1390"/>
        <end position="1409"/>
    </location>
</feature>
<evidence type="ECO:0000256" key="8">
    <source>
        <dbReference type="SAM" id="Phobius"/>
    </source>
</evidence>
<feature type="signal peptide" evidence="9">
    <location>
        <begin position="1"/>
        <end position="22"/>
    </location>
</feature>
<dbReference type="Proteomes" id="UP001642464">
    <property type="component" value="Unassembled WGS sequence"/>
</dbReference>
<dbReference type="InterPro" id="IPR023298">
    <property type="entry name" value="ATPase_P-typ_TM_dom_sf"/>
</dbReference>
<dbReference type="SFLD" id="SFLDF00027">
    <property type="entry name" value="p-type_atpase"/>
    <property type="match status" value="1"/>
</dbReference>
<dbReference type="SUPFAM" id="SSF81665">
    <property type="entry name" value="Calcium ATPase, transmembrane domain M"/>
    <property type="match status" value="1"/>
</dbReference>
<evidence type="ECO:0000256" key="7">
    <source>
        <dbReference type="ARBA" id="ARBA00023136"/>
    </source>
</evidence>
<dbReference type="InterPro" id="IPR050510">
    <property type="entry name" value="Cation_transp_ATPase_P-type"/>
</dbReference>
<keyword evidence="6 8" id="KW-1133">Transmembrane helix</keyword>
<accession>A0ABP0Q5K2</accession>
<proteinExistence type="predicted"/>
<evidence type="ECO:0000259" key="10">
    <source>
        <dbReference type="SMART" id="SM00831"/>
    </source>
</evidence>
<dbReference type="Gene3D" id="3.40.1110.10">
    <property type="entry name" value="Calcium-transporting ATPase, cytoplasmic domain N"/>
    <property type="match status" value="1"/>
</dbReference>
<dbReference type="InterPro" id="IPR023299">
    <property type="entry name" value="ATPase_P-typ_cyto_dom_N"/>
</dbReference>
<feature type="transmembrane region" description="Helical" evidence="8">
    <location>
        <begin position="745"/>
        <end position="774"/>
    </location>
</feature>
<evidence type="ECO:0000256" key="1">
    <source>
        <dbReference type="ARBA" id="ARBA00004141"/>
    </source>
</evidence>
<dbReference type="InterPro" id="IPR001757">
    <property type="entry name" value="P_typ_ATPase"/>
</dbReference>
<dbReference type="SUPFAM" id="SSF56784">
    <property type="entry name" value="HAD-like"/>
    <property type="match status" value="1"/>
</dbReference>